<keyword evidence="4" id="KW-0479">Metal-binding</keyword>
<dbReference type="PANTHER" id="PTHR24305">
    <property type="entry name" value="CYTOCHROME P450"/>
    <property type="match status" value="1"/>
</dbReference>
<organism evidence="6 7">
    <name type="scientific">Immersiella caudata</name>
    <dbReference type="NCBI Taxonomy" id="314043"/>
    <lineage>
        <taxon>Eukaryota</taxon>
        <taxon>Fungi</taxon>
        <taxon>Dikarya</taxon>
        <taxon>Ascomycota</taxon>
        <taxon>Pezizomycotina</taxon>
        <taxon>Sordariomycetes</taxon>
        <taxon>Sordariomycetidae</taxon>
        <taxon>Sordariales</taxon>
        <taxon>Lasiosphaeriaceae</taxon>
        <taxon>Immersiella</taxon>
    </lineage>
</organism>
<gene>
    <name evidence="6" type="ORF">B0T14DRAFT_571895</name>
</gene>
<evidence type="ECO:0000256" key="2">
    <source>
        <dbReference type="ARBA" id="ARBA00010617"/>
    </source>
</evidence>
<evidence type="ECO:0000313" key="7">
    <source>
        <dbReference type="Proteomes" id="UP001175000"/>
    </source>
</evidence>
<dbReference type="Pfam" id="PF00067">
    <property type="entry name" value="p450"/>
    <property type="match status" value="1"/>
</dbReference>
<dbReference type="Gene3D" id="1.10.630.10">
    <property type="entry name" value="Cytochrome P450"/>
    <property type="match status" value="1"/>
</dbReference>
<keyword evidence="5" id="KW-0408">Iron</keyword>
<dbReference type="InterPro" id="IPR050121">
    <property type="entry name" value="Cytochrome_P450_monoxygenase"/>
</dbReference>
<dbReference type="GO" id="GO:0004497">
    <property type="term" value="F:monooxygenase activity"/>
    <property type="evidence" value="ECO:0007669"/>
    <property type="project" value="InterPro"/>
</dbReference>
<dbReference type="GO" id="GO:0005506">
    <property type="term" value="F:iron ion binding"/>
    <property type="evidence" value="ECO:0007669"/>
    <property type="project" value="InterPro"/>
</dbReference>
<dbReference type="InterPro" id="IPR036396">
    <property type="entry name" value="Cyt_P450_sf"/>
</dbReference>
<name>A0AA39WAJ6_9PEZI</name>
<comment type="similarity">
    <text evidence="2">Belongs to the cytochrome P450 family.</text>
</comment>
<dbReference type="InterPro" id="IPR001128">
    <property type="entry name" value="Cyt_P450"/>
</dbReference>
<evidence type="ECO:0000256" key="5">
    <source>
        <dbReference type="ARBA" id="ARBA00023004"/>
    </source>
</evidence>
<keyword evidence="3" id="KW-0349">Heme</keyword>
<evidence type="ECO:0000313" key="6">
    <source>
        <dbReference type="EMBL" id="KAK0612057.1"/>
    </source>
</evidence>
<proteinExistence type="inferred from homology"/>
<dbReference type="SUPFAM" id="SSF48264">
    <property type="entry name" value="Cytochrome P450"/>
    <property type="match status" value="1"/>
</dbReference>
<dbReference type="AlphaFoldDB" id="A0AA39WAJ6"/>
<dbReference type="GO" id="GO:0016705">
    <property type="term" value="F:oxidoreductase activity, acting on paired donors, with incorporation or reduction of molecular oxygen"/>
    <property type="evidence" value="ECO:0007669"/>
    <property type="project" value="InterPro"/>
</dbReference>
<evidence type="ECO:0000256" key="1">
    <source>
        <dbReference type="ARBA" id="ARBA00001971"/>
    </source>
</evidence>
<reference evidence="6" key="1">
    <citation type="submission" date="2023-06" db="EMBL/GenBank/DDBJ databases">
        <title>Genome-scale phylogeny and comparative genomics of the fungal order Sordariales.</title>
        <authorList>
            <consortium name="Lawrence Berkeley National Laboratory"/>
            <person name="Hensen N."/>
            <person name="Bonometti L."/>
            <person name="Westerberg I."/>
            <person name="Brannstrom I.O."/>
            <person name="Guillou S."/>
            <person name="Cros-Aarteil S."/>
            <person name="Calhoun S."/>
            <person name="Haridas S."/>
            <person name="Kuo A."/>
            <person name="Mondo S."/>
            <person name="Pangilinan J."/>
            <person name="Riley R."/>
            <person name="Labutti K."/>
            <person name="Andreopoulos B."/>
            <person name="Lipzen A."/>
            <person name="Chen C."/>
            <person name="Yanf M."/>
            <person name="Daum C."/>
            <person name="Ng V."/>
            <person name="Clum A."/>
            <person name="Steindorff A."/>
            <person name="Ohm R."/>
            <person name="Martin F."/>
            <person name="Silar P."/>
            <person name="Natvig D."/>
            <person name="Lalanne C."/>
            <person name="Gautier V."/>
            <person name="Ament-Velasquez S.L."/>
            <person name="Kruys A."/>
            <person name="Hutchinson M.I."/>
            <person name="Powell A.J."/>
            <person name="Barry K."/>
            <person name="Miller A.N."/>
            <person name="Grigoriev I.V."/>
            <person name="Debuchy R."/>
            <person name="Gladieux P."/>
            <person name="Thoren M.H."/>
            <person name="Johannesson H."/>
        </authorList>
    </citation>
    <scope>NUCLEOTIDE SEQUENCE</scope>
    <source>
        <strain evidence="6">CBS 606.72</strain>
    </source>
</reference>
<dbReference type="Proteomes" id="UP001175000">
    <property type="component" value="Unassembled WGS sequence"/>
</dbReference>
<accession>A0AA39WAJ6</accession>
<dbReference type="PANTHER" id="PTHR24305:SF232">
    <property type="entry name" value="P450, PUTATIVE (EUROFUNG)-RELATED"/>
    <property type="match status" value="1"/>
</dbReference>
<evidence type="ECO:0000256" key="3">
    <source>
        <dbReference type="ARBA" id="ARBA00022617"/>
    </source>
</evidence>
<dbReference type="GO" id="GO:0020037">
    <property type="term" value="F:heme binding"/>
    <property type="evidence" value="ECO:0007669"/>
    <property type="project" value="InterPro"/>
</dbReference>
<sequence>MGLPRVAPEGGLTIGGRTIPAGMIVSVNIWVIQRSKEIWGEDADVFRSERWLEAHAARLEKWFIPWGMGYASCSEQNIAKIELSKICATVLREYDIKQVDPKQEWTWKAYFTVVPENWLCRVKKRDQEW</sequence>
<comment type="caution">
    <text evidence="6">The sequence shown here is derived from an EMBL/GenBank/DDBJ whole genome shotgun (WGS) entry which is preliminary data.</text>
</comment>
<keyword evidence="7" id="KW-1185">Reference proteome</keyword>
<dbReference type="EMBL" id="JAULSU010000007">
    <property type="protein sequence ID" value="KAK0612057.1"/>
    <property type="molecule type" value="Genomic_DNA"/>
</dbReference>
<comment type="cofactor">
    <cofactor evidence="1">
        <name>heme</name>
        <dbReference type="ChEBI" id="CHEBI:30413"/>
    </cofactor>
</comment>
<evidence type="ECO:0000256" key="4">
    <source>
        <dbReference type="ARBA" id="ARBA00022723"/>
    </source>
</evidence>
<protein>
    <submittedName>
        <fullName evidence="6">Cytochrome P450</fullName>
    </submittedName>
</protein>